<keyword evidence="3 7" id="KW-0560">Oxidoreductase</keyword>
<dbReference type="InterPro" id="IPR002888">
    <property type="entry name" value="2Fe-2S-bd"/>
</dbReference>
<keyword evidence="1" id="KW-0001">2Fe-2S</keyword>
<dbReference type="PANTHER" id="PTHR44379">
    <property type="entry name" value="OXIDOREDUCTASE WITH IRON-SULFUR SUBUNIT"/>
    <property type="match status" value="1"/>
</dbReference>
<protein>
    <submittedName>
        <fullName evidence="7">Isoquinoline 1-oxidoreductase subunit alpha</fullName>
        <ecNumber evidence="7">1.3.99.16</ecNumber>
    </submittedName>
</protein>
<dbReference type="EMBL" id="MCRI01000049">
    <property type="protein sequence ID" value="ODN65620.1"/>
    <property type="molecule type" value="Genomic_DNA"/>
</dbReference>
<dbReference type="SUPFAM" id="SSF47741">
    <property type="entry name" value="CO dehydrogenase ISP C-domain like"/>
    <property type="match status" value="1"/>
</dbReference>
<dbReference type="PROSITE" id="PS51085">
    <property type="entry name" value="2FE2S_FER_2"/>
    <property type="match status" value="1"/>
</dbReference>
<dbReference type="InterPro" id="IPR051452">
    <property type="entry name" value="Diverse_Oxidoreductases"/>
</dbReference>
<evidence type="ECO:0000313" key="8">
    <source>
        <dbReference type="Proteomes" id="UP000094379"/>
    </source>
</evidence>
<evidence type="ECO:0000256" key="5">
    <source>
        <dbReference type="ARBA" id="ARBA00023014"/>
    </source>
</evidence>
<evidence type="ECO:0000256" key="4">
    <source>
        <dbReference type="ARBA" id="ARBA00023004"/>
    </source>
</evidence>
<dbReference type="EC" id="1.3.99.16" evidence="7"/>
<dbReference type="GO" id="GO:0046872">
    <property type="term" value="F:metal ion binding"/>
    <property type="evidence" value="ECO:0007669"/>
    <property type="project" value="UniProtKB-KW"/>
</dbReference>
<accession>A0A1E3GNM3</accession>
<dbReference type="STRING" id="291169.A9E74_02606"/>
<organism evidence="7 8">
    <name type="scientific">Methylophaga muralis</name>
    <dbReference type="NCBI Taxonomy" id="291169"/>
    <lineage>
        <taxon>Bacteria</taxon>
        <taxon>Pseudomonadati</taxon>
        <taxon>Pseudomonadota</taxon>
        <taxon>Gammaproteobacteria</taxon>
        <taxon>Thiotrichales</taxon>
        <taxon>Piscirickettsiaceae</taxon>
        <taxon>Methylophaga</taxon>
    </lineage>
</organism>
<name>A0A1E3GNM3_9GAMM</name>
<dbReference type="Pfam" id="PF01799">
    <property type="entry name" value="Fer2_2"/>
    <property type="match status" value="1"/>
</dbReference>
<comment type="caution">
    <text evidence="7">The sequence shown here is derived from an EMBL/GenBank/DDBJ whole genome shotgun (WGS) entry which is preliminary data.</text>
</comment>
<keyword evidence="2" id="KW-0479">Metal-binding</keyword>
<dbReference type="InterPro" id="IPR001041">
    <property type="entry name" value="2Fe-2S_ferredoxin-type"/>
</dbReference>
<evidence type="ECO:0000313" key="7">
    <source>
        <dbReference type="EMBL" id="ODN65620.1"/>
    </source>
</evidence>
<dbReference type="PATRIC" id="fig|291169.3.peg.2632"/>
<dbReference type="RefSeq" id="WP_069296971.1">
    <property type="nucleotide sequence ID" value="NZ_MCRI01000049.1"/>
</dbReference>
<dbReference type="Proteomes" id="UP000094379">
    <property type="component" value="Unassembled WGS sequence"/>
</dbReference>
<keyword evidence="5" id="KW-0411">Iron-sulfur</keyword>
<dbReference type="AlphaFoldDB" id="A0A1E3GNM3"/>
<gene>
    <name evidence="7" type="primary">iorA</name>
    <name evidence="7" type="ORF">A9E74_02606</name>
</gene>
<keyword evidence="8" id="KW-1185">Reference proteome</keyword>
<dbReference type="Gene3D" id="3.10.20.30">
    <property type="match status" value="1"/>
</dbReference>
<sequence>MKLSINGASHEVNLPEEMPILWTLRDVLGLTGTKFGCGKALCGACTVMLDGQPIRSCSTPISAAKDKQITTIEAVSEDKVGRAIQQAWVELGVPQCGYCQSGQVVSATALLRTNSNPSDTDIDNAMSGNICRCGTYNRIRDAIKLAATKSGDAQ</sequence>
<dbReference type="PANTHER" id="PTHR44379:SF2">
    <property type="entry name" value="BLR6218 PROTEIN"/>
    <property type="match status" value="1"/>
</dbReference>
<proteinExistence type="predicted"/>
<dbReference type="Gene3D" id="1.10.150.120">
    <property type="entry name" value="[2Fe-2S]-binding domain"/>
    <property type="match status" value="1"/>
</dbReference>
<dbReference type="InterPro" id="IPR036884">
    <property type="entry name" value="2Fe-2S-bd_dom_sf"/>
</dbReference>
<dbReference type="PROSITE" id="PS00197">
    <property type="entry name" value="2FE2S_FER_1"/>
    <property type="match status" value="1"/>
</dbReference>
<evidence type="ECO:0000256" key="1">
    <source>
        <dbReference type="ARBA" id="ARBA00022714"/>
    </source>
</evidence>
<evidence type="ECO:0000256" key="3">
    <source>
        <dbReference type="ARBA" id="ARBA00023002"/>
    </source>
</evidence>
<dbReference type="InterPro" id="IPR012675">
    <property type="entry name" value="Beta-grasp_dom_sf"/>
</dbReference>
<dbReference type="GO" id="GO:0047121">
    <property type="term" value="F:isoquinoline 1-oxidoreductase activity"/>
    <property type="evidence" value="ECO:0007669"/>
    <property type="project" value="UniProtKB-EC"/>
</dbReference>
<dbReference type="Pfam" id="PF00111">
    <property type="entry name" value="Fer2"/>
    <property type="match status" value="1"/>
</dbReference>
<evidence type="ECO:0000259" key="6">
    <source>
        <dbReference type="PROSITE" id="PS51085"/>
    </source>
</evidence>
<feature type="domain" description="2Fe-2S ferredoxin-type" evidence="6">
    <location>
        <begin position="1"/>
        <end position="75"/>
    </location>
</feature>
<dbReference type="SUPFAM" id="SSF54292">
    <property type="entry name" value="2Fe-2S ferredoxin-like"/>
    <property type="match status" value="1"/>
</dbReference>
<dbReference type="InterPro" id="IPR036010">
    <property type="entry name" value="2Fe-2S_ferredoxin-like_sf"/>
</dbReference>
<keyword evidence="4" id="KW-0408">Iron</keyword>
<evidence type="ECO:0000256" key="2">
    <source>
        <dbReference type="ARBA" id="ARBA00022723"/>
    </source>
</evidence>
<dbReference type="CDD" id="cd00207">
    <property type="entry name" value="fer2"/>
    <property type="match status" value="1"/>
</dbReference>
<dbReference type="GO" id="GO:0051537">
    <property type="term" value="F:2 iron, 2 sulfur cluster binding"/>
    <property type="evidence" value="ECO:0007669"/>
    <property type="project" value="UniProtKB-KW"/>
</dbReference>
<dbReference type="InterPro" id="IPR006058">
    <property type="entry name" value="2Fe2S_fd_BS"/>
</dbReference>
<reference evidence="7 8" key="1">
    <citation type="submission" date="2016-07" db="EMBL/GenBank/DDBJ databases">
        <title>Draft Genome Sequence of Methylophaga muralis Bur 1.</title>
        <authorList>
            <person name="Vasilenko O.V."/>
            <person name="Doronina N.V."/>
            <person name="Shmareva M.N."/>
            <person name="Tarlachkov S.V."/>
            <person name="Mustakhimov I."/>
            <person name="Trotsenko Y.A."/>
        </authorList>
    </citation>
    <scope>NUCLEOTIDE SEQUENCE [LARGE SCALE GENOMIC DNA]</scope>
    <source>
        <strain evidence="7 8">Bur 1</strain>
    </source>
</reference>